<evidence type="ECO:0008006" key="3">
    <source>
        <dbReference type="Google" id="ProtNLM"/>
    </source>
</evidence>
<dbReference type="EMBL" id="BAABFL010000126">
    <property type="protein sequence ID" value="GAA4649232.1"/>
    <property type="molecule type" value="Genomic_DNA"/>
</dbReference>
<sequence>MSKEREQIMRMLTGIMLAVVLVAGCAPSSHQALTRDYADRQQYTVNENYQSVYRRIQANARRCYETGLITAQMQVRSDLYTDIREGVISVVLSGGLGIDTYLGIEVKAIDDDHTRVTVYNALSSWNKAQPVIRRWVENTGNDC</sequence>
<dbReference type="PROSITE" id="PS51257">
    <property type="entry name" value="PROKAR_LIPOPROTEIN"/>
    <property type="match status" value="1"/>
</dbReference>
<accession>A0ABP8V304</accession>
<protein>
    <recommendedName>
        <fullName evidence="3">Lipoprotein</fullName>
    </recommendedName>
</protein>
<gene>
    <name evidence="1" type="ORF">GCM10023116_15060</name>
</gene>
<evidence type="ECO:0000313" key="1">
    <source>
        <dbReference type="EMBL" id="GAA4649232.1"/>
    </source>
</evidence>
<proteinExistence type="predicted"/>
<evidence type="ECO:0000313" key="2">
    <source>
        <dbReference type="Proteomes" id="UP001500604"/>
    </source>
</evidence>
<organism evidence="1 2">
    <name type="scientific">Kistimonas scapharcae</name>
    <dbReference type="NCBI Taxonomy" id="1036133"/>
    <lineage>
        <taxon>Bacteria</taxon>
        <taxon>Pseudomonadati</taxon>
        <taxon>Pseudomonadota</taxon>
        <taxon>Gammaproteobacteria</taxon>
        <taxon>Oceanospirillales</taxon>
        <taxon>Endozoicomonadaceae</taxon>
        <taxon>Kistimonas</taxon>
    </lineage>
</organism>
<comment type="caution">
    <text evidence="1">The sequence shown here is derived from an EMBL/GenBank/DDBJ whole genome shotgun (WGS) entry which is preliminary data.</text>
</comment>
<keyword evidence="2" id="KW-1185">Reference proteome</keyword>
<dbReference type="NCBIfam" id="NF046053">
    <property type="entry name" value="lipo_BPTD_2524"/>
    <property type="match status" value="1"/>
</dbReference>
<reference evidence="2" key="1">
    <citation type="journal article" date="2019" name="Int. J. Syst. Evol. Microbiol.">
        <title>The Global Catalogue of Microorganisms (GCM) 10K type strain sequencing project: providing services to taxonomists for standard genome sequencing and annotation.</title>
        <authorList>
            <consortium name="The Broad Institute Genomics Platform"/>
            <consortium name="The Broad Institute Genome Sequencing Center for Infectious Disease"/>
            <person name="Wu L."/>
            <person name="Ma J."/>
        </authorList>
    </citation>
    <scope>NUCLEOTIDE SEQUENCE [LARGE SCALE GENOMIC DNA]</scope>
    <source>
        <strain evidence="2">JCM 17805</strain>
    </source>
</reference>
<name>A0ABP8V304_9GAMM</name>
<dbReference type="Proteomes" id="UP001500604">
    <property type="component" value="Unassembled WGS sequence"/>
</dbReference>